<evidence type="ECO:0000313" key="2">
    <source>
        <dbReference type="EMBL" id="KAG2442232.1"/>
    </source>
</evidence>
<reference evidence="2" key="1">
    <citation type="journal article" date="2020" name="bioRxiv">
        <title>Comparative genomics of Chlamydomonas.</title>
        <authorList>
            <person name="Craig R.J."/>
            <person name="Hasan A.R."/>
            <person name="Ness R.W."/>
            <person name="Keightley P.D."/>
        </authorList>
    </citation>
    <scope>NUCLEOTIDE SEQUENCE</scope>
    <source>
        <strain evidence="2">CCAP 11/173</strain>
    </source>
</reference>
<protein>
    <submittedName>
        <fullName evidence="2">Uncharacterized protein</fullName>
    </submittedName>
</protein>
<feature type="region of interest" description="Disordered" evidence="1">
    <location>
        <begin position="413"/>
        <end position="432"/>
    </location>
</feature>
<dbReference type="AlphaFoldDB" id="A0A835TEH1"/>
<comment type="caution">
    <text evidence="2">The sequence shown here is derived from an EMBL/GenBank/DDBJ whole genome shotgun (WGS) entry which is preliminary data.</text>
</comment>
<feature type="region of interest" description="Disordered" evidence="1">
    <location>
        <begin position="371"/>
        <end position="402"/>
    </location>
</feature>
<sequence length="806" mass="79560">MGCAPSSIKDVDALPVRPHYRTAFARTSTNDRASDAVDGSGGVVPLAVMEAFKPPPGTTVGGGAVAALVTGTAGAAAAAAELADCHDIVLCYTLSGTVFGLELTARYEKISSVSVWTPDVVMSVPGSPLGHAYKSVSANAKMRGDVSVTGAIQAVGASGDIDGAPPGVLEIKPAPQDGAAVAASTAAMMLNRQIRFCSRGVIVLLTSGCTWDDGVLACMRLAARWLRPLVLVHCCQSCPLPALEEWPADVRPLIAGSGRPVKYLSQHAAEALRDVEERFLAAAAAAEAAASAAAGTAAAANGGAKGLSIKQRQEEQAVAAAQRAYAASAASVAAAAAAGMRDGPLSLAALRHSAAAGQLNRRAAQLLGPWTTTNSDVNCRSQGHTSAGSARGDSGGISSNQVSITPIEAITTDIASESETGGRGTSAPPATRSLFGASTASDISKAAALAAVAAEPFGGGSDGVGARKAGSAAAATVQGKVSGSGEDGAVPVPSPRLMLDAEVSVRDGGLGGPAAAWRCVLRYRHGSWAAPVAYLCAQLEEELGRAQVAVQTATAAAAPTAAESAVGAAAAAAAPAGQAGGAATDGGAVSGPTVIGAQRSHADGPQAVASAHAVGAARAGAGSGCGGDGWNGGDGLVVGDELAALTSPRGNSDCGLPAPLLASAADAIKPTAATAAAANGSWAHAAADAGLASSFAGGNTDTGGGGGGGGGDVTVVQFLTPGLVASAACLHEAAARLALGRRLVLVSDGEYVQRLPPQPPVGITPESWKAVRQLWRERLLYVRDYHTSFADLLLNVVNEARSSARG</sequence>
<evidence type="ECO:0000313" key="3">
    <source>
        <dbReference type="Proteomes" id="UP000613740"/>
    </source>
</evidence>
<dbReference type="EMBL" id="JAEHOD010000033">
    <property type="protein sequence ID" value="KAG2442232.1"/>
    <property type="molecule type" value="Genomic_DNA"/>
</dbReference>
<gene>
    <name evidence="2" type="ORF">HYH02_009716</name>
</gene>
<accession>A0A835TEH1</accession>
<evidence type="ECO:0000256" key="1">
    <source>
        <dbReference type="SAM" id="MobiDB-lite"/>
    </source>
</evidence>
<feature type="compositionally biased region" description="Polar residues" evidence="1">
    <location>
        <begin position="371"/>
        <end position="388"/>
    </location>
</feature>
<name>A0A835TEH1_9CHLO</name>
<dbReference type="Proteomes" id="UP000613740">
    <property type="component" value="Unassembled WGS sequence"/>
</dbReference>
<proteinExistence type="predicted"/>
<dbReference type="OrthoDB" id="544929at2759"/>
<organism evidence="2 3">
    <name type="scientific">Chlamydomonas schloesseri</name>
    <dbReference type="NCBI Taxonomy" id="2026947"/>
    <lineage>
        <taxon>Eukaryota</taxon>
        <taxon>Viridiplantae</taxon>
        <taxon>Chlorophyta</taxon>
        <taxon>core chlorophytes</taxon>
        <taxon>Chlorophyceae</taxon>
        <taxon>CS clade</taxon>
        <taxon>Chlamydomonadales</taxon>
        <taxon>Chlamydomonadaceae</taxon>
        <taxon>Chlamydomonas</taxon>
    </lineage>
</organism>
<keyword evidence="3" id="KW-1185">Reference proteome</keyword>